<keyword evidence="9" id="KW-1185">Reference proteome</keyword>
<feature type="domain" description="SAM-dependent MTase RsmB/NOP-type" evidence="7">
    <location>
        <begin position="223"/>
        <end position="487"/>
    </location>
</feature>
<dbReference type="Pfam" id="PF01189">
    <property type="entry name" value="Methyltr_RsmB-F"/>
    <property type="match status" value="1"/>
</dbReference>
<sequence>MPKSVSETSAGPSGPALSDILLAAAHNVRAVLSGRSLSDSLAQTPAGLRAGAQAISFHAMRRLGLAGELRSALVRRVPPNPLFDALLLVSLVVLDAACAAAAASPAATATAPTTAPATTAAAALAAGDEQKGRQADAAGRVALRRDVPVYAVHTVVDQAVCAAASQSRLASYKGLLNGVLRNFLRGRDELLERALHTTRGRWNHPEWWVRLLERAYPDDWQALLLAADEPGPMTLRVNVRRNTPAELLARLRQAGIEAQPLGAAGIVLARPCPVQQIPGFEQGLWSVQDAAAQQAASLLAPADGMRVLDACAAPGGKTAHLLESADIELQALDADAGRLERVAQNLRRLGLDGPQVSLRCADAADVEQWWDGRPYDAVLADVPCTASGIVRRHPDIRWLRREADVARTAALQRRIADALWRTVKPGGRLLYATCSIFPQEGRVQAEQFAGRHPDALRLPAPGQLLPLPGQGAASLYDGFYYALFAKKP</sequence>
<dbReference type="InterPro" id="IPR049560">
    <property type="entry name" value="MeTrfase_RsmB-F_NOP2_cat"/>
</dbReference>
<feature type="binding site" evidence="5">
    <location>
        <position position="362"/>
    </location>
    <ligand>
        <name>S-adenosyl-L-methionine</name>
        <dbReference type="ChEBI" id="CHEBI:59789"/>
    </ligand>
</feature>
<protein>
    <submittedName>
        <fullName evidence="8">16S rRNA (Cytosine(967)-C(5))-methyltransferase RsmB</fullName>
        <ecNumber evidence="8">2.1.1.176</ecNumber>
    </submittedName>
</protein>
<dbReference type="EC" id="2.1.1.176" evidence="8"/>
<keyword evidence="6" id="KW-0175">Coiled coil</keyword>
<dbReference type="Pfam" id="PF22458">
    <property type="entry name" value="RsmF-B_ferredox"/>
    <property type="match status" value="1"/>
</dbReference>
<evidence type="ECO:0000256" key="1">
    <source>
        <dbReference type="ARBA" id="ARBA00022603"/>
    </source>
</evidence>
<evidence type="ECO:0000256" key="3">
    <source>
        <dbReference type="ARBA" id="ARBA00022691"/>
    </source>
</evidence>
<dbReference type="EMBL" id="JBHSBV010000006">
    <property type="protein sequence ID" value="MFC4202695.1"/>
    <property type="molecule type" value="Genomic_DNA"/>
</dbReference>
<organism evidence="8 9">
    <name type="scientific">Candidimonas humi</name>
    <dbReference type="NCBI Taxonomy" id="683355"/>
    <lineage>
        <taxon>Bacteria</taxon>
        <taxon>Pseudomonadati</taxon>
        <taxon>Pseudomonadota</taxon>
        <taxon>Betaproteobacteria</taxon>
        <taxon>Burkholderiales</taxon>
        <taxon>Alcaligenaceae</taxon>
        <taxon>Candidimonas</taxon>
    </lineage>
</organism>
<evidence type="ECO:0000313" key="8">
    <source>
        <dbReference type="EMBL" id="MFC4202695.1"/>
    </source>
</evidence>
<evidence type="ECO:0000256" key="6">
    <source>
        <dbReference type="SAM" id="Coils"/>
    </source>
</evidence>
<evidence type="ECO:0000256" key="4">
    <source>
        <dbReference type="ARBA" id="ARBA00022884"/>
    </source>
</evidence>
<dbReference type="PANTHER" id="PTHR22807">
    <property type="entry name" value="NOP2 YEAST -RELATED NOL1/NOP2/FMU SUN DOMAIN-CONTAINING"/>
    <property type="match status" value="1"/>
</dbReference>
<proteinExistence type="inferred from homology"/>
<dbReference type="PANTHER" id="PTHR22807:SF61">
    <property type="entry name" value="NOL1_NOP2_SUN FAMILY PROTEIN _ ANTITERMINATION NUSB DOMAIN-CONTAINING PROTEIN"/>
    <property type="match status" value="1"/>
</dbReference>
<evidence type="ECO:0000256" key="2">
    <source>
        <dbReference type="ARBA" id="ARBA00022679"/>
    </source>
</evidence>
<dbReference type="PROSITE" id="PS51686">
    <property type="entry name" value="SAM_MT_RSMB_NOP"/>
    <property type="match status" value="1"/>
</dbReference>
<feature type="coiled-coil region" evidence="6">
    <location>
        <begin position="322"/>
        <end position="349"/>
    </location>
</feature>
<feature type="binding site" evidence="5">
    <location>
        <position position="333"/>
    </location>
    <ligand>
        <name>S-adenosyl-L-methionine</name>
        <dbReference type="ChEBI" id="CHEBI:59789"/>
    </ligand>
</feature>
<dbReference type="InterPro" id="IPR054728">
    <property type="entry name" value="RsmB-like_ferredoxin"/>
</dbReference>
<dbReference type="InterPro" id="IPR001678">
    <property type="entry name" value="MeTrfase_RsmB-F_NOP2_dom"/>
</dbReference>
<dbReference type="NCBIfam" id="NF008149">
    <property type="entry name" value="PRK10901.1"/>
    <property type="match status" value="1"/>
</dbReference>
<dbReference type="CDD" id="cd02440">
    <property type="entry name" value="AdoMet_MTases"/>
    <property type="match status" value="1"/>
</dbReference>
<comment type="similarity">
    <text evidence="5">Belongs to the class I-like SAM-binding methyltransferase superfamily. RsmB/NOP family.</text>
</comment>
<feature type="binding site" evidence="5">
    <location>
        <begin position="311"/>
        <end position="317"/>
    </location>
    <ligand>
        <name>S-adenosyl-L-methionine</name>
        <dbReference type="ChEBI" id="CHEBI:59789"/>
    </ligand>
</feature>
<evidence type="ECO:0000256" key="5">
    <source>
        <dbReference type="PROSITE-ProRule" id="PRU01023"/>
    </source>
</evidence>
<reference evidence="9" key="1">
    <citation type="journal article" date="2019" name="Int. J. Syst. Evol. Microbiol.">
        <title>The Global Catalogue of Microorganisms (GCM) 10K type strain sequencing project: providing services to taxonomists for standard genome sequencing and annotation.</title>
        <authorList>
            <consortium name="The Broad Institute Genomics Platform"/>
            <consortium name="The Broad Institute Genome Sequencing Center for Infectious Disease"/>
            <person name="Wu L."/>
            <person name="Ma J."/>
        </authorList>
    </citation>
    <scope>NUCLEOTIDE SEQUENCE [LARGE SCALE GENOMIC DNA]</scope>
    <source>
        <strain evidence="9">LMG 24813</strain>
    </source>
</reference>
<gene>
    <name evidence="8" type="primary">rsmB</name>
    <name evidence="8" type="ORF">ACFOY1_17220</name>
</gene>
<dbReference type="InterPro" id="IPR023267">
    <property type="entry name" value="RCMT"/>
</dbReference>
<accession>A0ABV8P0I6</accession>
<keyword evidence="1 5" id="KW-0489">Methyltransferase</keyword>
<name>A0ABV8P0I6_9BURK</name>
<evidence type="ECO:0000313" key="9">
    <source>
        <dbReference type="Proteomes" id="UP001595848"/>
    </source>
</evidence>
<dbReference type="GO" id="GO:0008168">
    <property type="term" value="F:methyltransferase activity"/>
    <property type="evidence" value="ECO:0007669"/>
    <property type="project" value="UniProtKB-KW"/>
</dbReference>
<evidence type="ECO:0000259" key="7">
    <source>
        <dbReference type="PROSITE" id="PS51686"/>
    </source>
</evidence>
<feature type="binding site" evidence="5">
    <location>
        <position position="381"/>
    </location>
    <ligand>
        <name>S-adenosyl-L-methionine</name>
        <dbReference type="ChEBI" id="CHEBI:59789"/>
    </ligand>
</feature>
<keyword evidence="2 5" id="KW-0808">Transferase</keyword>
<dbReference type="Proteomes" id="UP001595848">
    <property type="component" value="Unassembled WGS sequence"/>
</dbReference>
<dbReference type="GO" id="GO:0032259">
    <property type="term" value="P:methylation"/>
    <property type="evidence" value="ECO:0007669"/>
    <property type="project" value="UniProtKB-KW"/>
</dbReference>
<keyword evidence="4 5" id="KW-0694">RNA-binding</keyword>
<feature type="active site" description="Nucleophile" evidence="5">
    <location>
        <position position="434"/>
    </location>
</feature>
<dbReference type="RefSeq" id="WP_217966186.1">
    <property type="nucleotide sequence ID" value="NZ_JBHSBV010000006.1"/>
</dbReference>
<keyword evidence="3 5" id="KW-0949">S-adenosyl-L-methionine</keyword>
<comment type="caution">
    <text evidence="8">The sequence shown here is derived from an EMBL/GenBank/DDBJ whole genome shotgun (WGS) entry which is preliminary data.</text>
</comment>